<dbReference type="AlphaFoldDB" id="A0A8J7KSR1"/>
<keyword evidence="1" id="KW-0472">Membrane</keyword>
<sequence length="203" mass="23413">MIPNINLLPPKQESEVSSKLYVVFGGILILALVVLGFLYVQEGKKVKALQEESTILSTEMNRLTEDIDQLDRSELQTLMESVRFVRSISYPTSTIIDEVNRLKTKTMHVLNYQLTDTQLQLLMTFETMEEAARYLTYLQESPFVYESTIDSLQTMETVLDEENEEETEGELVHYDVKDRVQATFLIELDEDYLKEQVGDPIAK</sequence>
<keyword evidence="1" id="KW-1133">Transmembrane helix</keyword>
<protein>
    <submittedName>
        <fullName evidence="2">Uncharacterized protein</fullName>
    </submittedName>
</protein>
<evidence type="ECO:0000313" key="3">
    <source>
        <dbReference type="Proteomes" id="UP000622653"/>
    </source>
</evidence>
<accession>A0A8J7KSR1</accession>
<feature type="transmembrane region" description="Helical" evidence="1">
    <location>
        <begin position="20"/>
        <end position="40"/>
    </location>
</feature>
<dbReference type="RefSeq" id="WP_194562244.1">
    <property type="nucleotide sequence ID" value="NZ_JADKPV010000001.1"/>
</dbReference>
<reference evidence="2" key="1">
    <citation type="submission" date="2020-11" db="EMBL/GenBank/DDBJ databases">
        <title>Multidrug resistant novel bacterium Savagea serpentis sp. nov., isolated from the scats of a vine snake (Ahaetulla nasuta).</title>
        <authorList>
            <person name="Venkata Ramana V."/>
            <person name="Vikas Patil S."/>
            <person name="Yogita Lugani V."/>
        </authorList>
    </citation>
    <scope>NUCLEOTIDE SEQUENCE</scope>
    <source>
        <strain evidence="2">SN6</strain>
    </source>
</reference>
<keyword evidence="1" id="KW-0812">Transmembrane</keyword>
<name>A0A8J7KSR1_9BACL</name>
<comment type="caution">
    <text evidence="2">The sequence shown here is derived from an EMBL/GenBank/DDBJ whole genome shotgun (WGS) entry which is preliminary data.</text>
</comment>
<evidence type="ECO:0000313" key="2">
    <source>
        <dbReference type="EMBL" id="MBF4500829.1"/>
    </source>
</evidence>
<proteinExistence type="predicted"/>
<evidence type="ECO:0000256" key="1">
    <source>
        <dbReference type="SAM" id="Phobius"/>
    </source>
</evidence>
<dbReference type="Proteomes" id="UP000622653">
    <property type="component" value="Unassembled WGS sequence"/>
</dbReference>
<gene>
    <name evidence="2" type="ORF">IRY55_05570</name>
</gene>
<organism evidence="2 3">
    <name type="scientific">Savagea serpentis</name>
    <dbReference type="NCBI Taxonomy" id="2785297"/>
    <lineage>
        <taxon>Bacteria</taxon>
        <taxon>Bacillati</taxon>
        <taxon>Bacillota</taxon>
        <taxon>Bacilli</taxon>
        <taxon>Bacillales</taxon>
        <taxon>Caryophanaceae</taxon>
        <taxon>Savagea</taxon>
    </lineage>
</organism>
<keyword evidence="3" id="KW-1185">Reference proteome</keyword>
<dbReference type="EMBL" id="JADKPV010000001">
    <property type="protein sequence ID" value="MBF4500829.1"/>
    <property type="molecule type" value="Genomic_DNA"/>
</dbReference>